<gene>
    <name evidence="2" type="ORF">RR46_00113</name>
</gene>
<dbReference type="STRING" id="66420.A0A0N0PEX4"/>
<feature type="region of interest" description="Disordered" evidence="1">
    <location>
        <begin position="118"/>
        <end position="149"/>
    </location>
</feature>
<evidence type="ECO:0000256" key="1">
    <source>
        <dbReference type="SAM" id="MobiDB-lite"/>
    </source>
</evidence>
<organism evidence="2 3">
    <name type="scientific">Papilio xuthus</name>
    <name type="common">Asian swallowtail butterfly</name>
    <dbReference type="NCBI Taxonomy" id="66420"/>
    <lineage>
        <taxon>Eukaryota</taxon>
        <taxon>Metazoa</taxon>
        <taxon>Ecdysozoa</taxon>
        <taxon>Arthropoda</taxon>
        <taxon>Hexapoda</taxon>
        <taxon>Insecta</taxon>
        <taxon>Pterygota</taxon>
        <taxon>Neoptera</taxon>
        <taxon>Endopterygota</taxon>
        <taxon>Lepidoptera</taxon>
        <taxon>Glossata</taxon>
        <taxon>Ditrysia</taxon>
        <taxon>Papilionoidea</taxon>
        <taxon>Papilionidae</taxon>
        <taxon>Papilioninae</taxon>
        <taxon>Papilio</taxon>
    </lineage>
</organism>
<accession>A0A0N0PEX4</accession>
<name>A0A0N0PEX4_PAPXU</name>
<dbReference type="Proteomes" id="UP000053268">
    <property type="component" value="Unassembled WGS sequence"/>
</dbReference>
<evidence type="ECO:0000313" key="3">
    <source>
        <dbReference type="Proteomes" id="UP000053268"/>
    </source>
</evidence>
<dbReference type="AlphaFoldDB" id="A0A0N0PEX4"/>
<protein>
    <submittedName>
        <fullName evidence="2">Uncharacterized protein</fullName>
    </submittedName>
</protein>
<evidence type="ECO:0000313" key="2">
    <source>
        <dbReference type="EMBL" id="KPJ20561.1"/>
    </source>
</evidence>
<sequence length="162" mass="17439">MSGDAQLAVISVPSARNDLVLGLVAPADPTPDLVGELLGVLAHRYHAYVHTHAYTQTHTHTRTRTHTHNHNKAIKIEVFVFACQYRICVLTGSELIVEVESGVTTRCILGGKSRALQLPPAPPHHSPHSPHSPTPPAPAPAPVPPFTHAHNVITYHPTSARA</sequence>
<feature type="compositionally biased region" description="Pro residues" evidence="1">
    <location>
        <begin position="119"/>
        <end position="145"/>
    </location>
</feature>
<keyword evidence="3" id="KW-1185">Reference proteome</keyword>
<comment type="caution">
    <text evidence="2">The sequence shown here is derived from an EMBL/GenBank/DDBJ whole genome shotgun (WGS) entry which is preliminary data.</text>
</comment>
<reference evidence="2 3" key="1">
    <citation type="journal article" date="2015" name="Nat. Commun.">
        <title>Outbred genome sequencing and CRISPR/Cas9 gene editing in butterflies.</title>
        <authorList>
            <person name="Li X."/>
            <person name="Fan D."/>
            <person name="Zhang W."/>
            <person name="Liu G."/>
            <person name="Zhang L."/>
            <person name="Zhao L."/>
            <person name="Fang X."/>
            <person name="Chen L."/>
            <person name="Dong Y."/>
            <person name="Chen Y."/>
            <person name="Ding Y."/>
            <person name="Zhao R."/>
            <person name="Feng M."/>
            <person name="Zhu Y."/>
            <person name="Feng Y."/>
            <person name="Jiang X."/>
            <person name="Zhu D."/>
            <person name="Xiang H."/>
            <person name="Feng X."/>
            <person name="Li S."/>
            <person name="Wang J."/>
            <person name="Zhang G."/>
            <person name="Kronforst M.R."/>
            <person name="Wang W."/>
        </authorList>
    </citation>
    <scope>NUCLEOTIDE SEQUENCE [LARGE SCALE GENOMIC DNA]</scope>
    <source>
        <strain evidence="2">Ya'a_city_454_Px</strain>
        <tissue evidence="2">Whole body</tissue>
    </source>
</reference>
<proteinExistence type="predicted"/>
<dbReference type="EMBL" id="LADI01001629">
    <property type="protein sequence ID" value="KPJ20561.1"/>
    <property type="molecule type" value="Genomic_DNA"/>
</dbReference>